<dbReference type="InterPro" id="IPR050267">
    <property type="entry name" value="Anti-sigma-factor_SerPK"/>
</dbReference>
<organism evidence="1 2">
    <name type="scientific">Lentzea cavernae</name>
    <dbReference type="NCBI Taxonomy" id="2020703"/>
    <lineage>
        <taxon>Bacteria</taxon>
        <taxon>Bacillati</taxon>
        <taxon>Actinomycetota</taxon>
        <taxon>Actinomycetes</taxon>
        <taxon>Pseudonocardiales</taxon>
        <taxon>Pseudonocardiaceae</taxon>
        <taxon>Lentzea</taxon>
    </lineage>
</organism>
<dbReference type="SUPFAM" id="SSF55874">
    <property type="entry name" value="ATPase domain of HSP90 chaperone/DNA topoisomerase II/histidine kinase"/>
    <property type="match status" value="1"/>
</dbReference>
<evidence type="ECO:0000313" key="2">
    <source>
        <dbReference type="Proteomes" id="UP000605568"/>
    </source>
</evidence>
<reference evidence="2" key="1">
    <citation type="journal article" date="2019" name="Int. J. Syst. Evol. Microbiol.">
        <title>The Global Catalogue of Microorganisms (GCM) 10K type strain sequencing project: providing services to taxonomists for standard genome sequencing and annotation.</title>
        <authorList>
            <consortium name="The Broad Institute Genomics Platform"/>
            <consortium name="The Broad Institute Genome Sequencing Center for Infectious Disease"/>
            <person name="Wu L."/>
            <person name="Ma J."/>
        </authorList>
    </citation>
    <scope>NUCLEOTIDE SEQUENCE [LARGE SCALE GENOMIC DNA]</scope>
    <source>
        <strain evidence="2">CGMCC 4.7367</strain>
    </source>
</reference>
<protein>
    <recommendedName>
        <fullName evidence="3">Histidine kinase/HSP90-like ATPase domain-containing protein</fullName>
    </recommendedName>
</protein>
<dbReference type="CDD" id="cd16936">
    <property type="entry name" value="HATPase_RsbW-like"/>
    <property type="match status" value="1"/>
</dbReference>
<name>A0ABQ3M9M3_9PSEU</name>
<dbReference type="PANTHER" id="PTHR35526">
    <property type="entry name" value="ANTI-SIGMA-F FACTOR RSBW-RELATED"/>
    <property type="match status" value="1"/>
</dbReference>
<dbReference type="PANTHER" id="PTHR35526:SF3">
    <property type="entry name" value="ANTI-SIGMA-F FACTOR RSBW"/>
    <property type="match status" value="1"/>
</dbReference>
<dbReference type="EMBL" id="BNAR01000002">
    <property type="protein sequence ID" value="GHH32391.1"/>
    <property type="molecule type" value="Genomic_DNA"/>
</dbReference>
<sequence>MHHAEAPVSTVSEDSTSLVIDMTIDASIVLSALRGRLTTSLPDLDEDHQYDLQLVVTELVSNVLDHTAGIGRLRVYRSTVRCEITVEVDDTSTVRPVYGRSRLGDTRGRGIVVVDNVSNGWGTRELPHGGKTVYAMLRCSADVSAQFGT</sequence>
<keyword evidence="2" id="KW-1185">Reference proteome</keyword>
<evidence type="ECO:0008006" key="3">
    <source>
        <dbReference type="Google" id="ProtNLM"/>
    </source>
</evidence>
<evidence type="ECO:0000313" key="1">
    <source>
        <dbReference type="EMBL" id="GHH32391.1"/>
    </source>
</evidence>
<dbReference type="Proteomes" id="UP000605568">
    <property type="component" value="Unassembled WGS sequence"/>
</dbReference>
<dbReference type="Gene3D" id="3.30.565.10">
    <property type="entry name" value="Histidine kinase-like ATPase, C-terminal domain"/>
    <property type="match status" value="1"/>
</dbReference>
<comment type="caution">
    <text evidence="1">The sequence shown here is derived from an EMBL/GenBank/DDBJ whole genome shotgun (WGS) entry which is preliminary data.</text>
</comment>
<dbReference type="InterPro" id="IPR036890">
    <property type="entry name" value="HATPase_C_sf"/>
</dbReference>
<gene>
    <name evidence="1" type="ORF">GCM10017774_13230</name>
</gene>
<proteinExistence type="predicted"/>
<accession>A0ABQ3M9M3</accession>